<dbReference type="Proteomes" id="UP000618445">
    <property type="component" value="Unassembled WGS sequence"/>
</dbReference>
<comment type="subcellular location">
    <subcellularLocation>
        <location evidence="1 6">Membrane</location>
        <topology evidence="1 6">Multi-pass membrane protein</topology>
    </subcellularLocation>
</comment>
<evidence type="ECO:0000256" key="4">
    <source>
        <dbReference type="ARBA" id="ARBA00022989"/>
    </source>
</evidence>
<feature type="transmembrane region" description="Helical" evidence="6">
    <location>
        <begin position="6"/>
        <end position="28"/>
    </location>
</feature>
<comment type="similarity">
    <text evidence="2 6">Belongs to the GDT1 family.</text>
</comment>
<feature type="transmembrane region" description="Helical" evidence="6">
    <location>
        <begin position="160"/>
        <end position="180"/>
    </location>
</feature>
<name>A0ABR8CH23_9CYAN</name>
<proteinExistence type="inferred from homology"/>
<dbReference type="RefSeq" id="WP_190581098.1">
    <property type="nucleotide sequence ID" value="NZ_CAWPQU010000041.1"/>
</dbReference>
<dbReference type="InterPro" id="IPR001727">
    <property type="entry name" value="GDT1-like"/>
</dbReference>
<evidence type="ECO:0000313" key="8">
    <source>
        <dbReference type="Proteomes" id="UP000618445"/>
    </source>
</evidence>
<keyword evidence="3 6" id="KW-0812">Transmembrane</keyword>
<protein>
    <recommendedName>
        <fullName evidence="6">GDT1 family protein</fullName>
    </recommendedName>
</protein>
<reference evidence="7 8" key="1">
    <citation type="journal article" date="2020" name="ISME J.">
        <title>Comparative genomics reveals insights into cyanobacterial evolution and habitat adaptation.</title>
        <authorList>
            <person name="Chen M.Y."/>
            <person name="Teng W.K."/>
            <person name="Zhao L."/>
            <person name="Hu C.X."/>
            <person name="Zhou Y.K."/>
            <person name="Han B.P."/>
            <person name="Song L.R."/>
            <person name="Shu W.S."/>
        </authorList>
    </citation>
    <scope>NUCLEOTIDE SEQUENCE [LARGE SCALE GENOMIC DNA]</scope>
    <source>
        <strain evidence="7 8">FACHB-1050</strain>
    </source>
</reference>
<gene>
    <name evidence="7" type="ORF">H6G05_20765</name>
</gene>
<dbReference type="EMBL" id="JACJQY010000046">
    <property type="protein sequence ID" value="MBD2319265.1"/>
    <property type="molecule type" value="Genomic_DNA"/>
</dbReference>
<evidence type="ECO:0000256" key="2">
    <source>
        <dbReference type="ARBA" id="ARBA00009190"/>
    </source>
</evidence>
<comment type="caution">
    <text evidence="7">The sequence shown here is derived from an EMBL/GenBank/DDBJ whole genome shotgun (WGS) entry which is preliminary data.</text>
</comment>
<evidence type="ECO:0000256" key="5">
    <source>
        <dbReference type="ARBA" id="ARBA00023136"/>
    </source>
</evidence>
<sequence>MLQAFTASLLLITISELGDKTFFIAVILSMRYDHRTVFSSVLSALALMTVLSVLLGQAVSLLPKTYTHYGAIALFLIFGVKLIIDAIRMSPNSTEEVVKEAQETVEEQKQQIAIPLFGKMLARYPQIGIWIQAFVMTFLAEWGDRTQISTIALAAANDPVFVTLGAILGHGICTVIAVIGGRLVAGRISERVITGIGGVLFLIFGVTAYFQA</sequence>
<keyword evidence="5 6" id="KW-0472">Membrane</keyword>
<keyword evidence="4 6" id="KW-1133">Transmembrane helix</keyword>
<dbReference type="PANTHER" id="PTHR12608">
    <property type="entry name" value="TRANSMEMBRANE PROTEIN HTP-1 RELATED"/>
    <property type="match status" value="1"/>
</dbReference>
<dbReference type="InterPro" id="IPR036259">
    <property type="entry name" value="MFS_trans_sf"/>
</dbReference>
<feature type="transmembrane region" description="Helical" evidence="6">
    <location>
        <begin position="192"/>
        <end position="210"/>
    </location>
</feature>
<dbReference type="InterPro" id="IPR049555">
    <property type="entry name" value="GDT1-like_CS"/>
</dbReference>
<dbReference type="PANTHER" id="PTHR12608:SF1">
    <property type="entry name" value="TRANSMEMBRANE PROTEIN 165"/>
    <property type="match status" value="1"/>
</dbReference>
<dbReference type="PROSITE" id="PS01214">
    <property type="entry name" value="UPF0016"/>
    <property type="match status" value="1"/>
</dbReference>
<evidence type="ECO:0000256" key="1">
    <source>
        <dbReference type="ARBA" id="ARBA00004141"/>
    </source>
</evidence>
<keyword evidence="8" id="KW-1185">Reference proteome</keyword>
<organism evidence="7 8">
    <name type="scientific">Phormidium tenue FACHB-1050</name>
    <dbReference type="NCBI Taxonomy" id="2692857"/>
    <lineage>
        <taxon>Bacteria</taxon>
        <taxon>Bacillati</taxon>
        <taxon>Cyanobacteriota</taxon>
        <taxon>Cyanophyceae</taxon>
        <taxon>Oscillatoriophycideae</taxon>
        <taxon>Oscillatoriales</taxon>
        <taxon>Oscillatoriaceae</taxon>
        <taxon>Phormidium</taxon>
    </lineage>
</organism>
<dbReference type="SUPFAM" id="SSF103473">
    <property type="entry name" value="MFS general substrate transporter"/>
    <property type="match status" value="1"/>
</dbReference>
<evidence type="ECO:0000313" key="7">
    <source>
        <dbReference type="EMBL" id="MBD2319265.1"/>
    </source>
</evidence>
<evidence type="ECO:0000256" key="6">
    <source>
        <dbReference type="RuleBase" id="RU365102"/>
    </source>
</evidence>
<accession>A0ABR8CH23</accession>
<feature type="transmembrane region" description="Helical" evidence="6">
    <location>
        <begin position="40"/>
        <end position="60"/>
    </location>
</feature>
<feature type="transmembrane region" description="Helical" evidence="6">
    <location>
        <begin position="121"/>
        <end position="140"/>
    </location>
</feature>
<dbReference type="Pfam" id="PF01169">
    <property type="entry name" value="GDT1"/>
    <property type="match status" value="2"/>
</dbReference>
<evidence type="ECO:0000256" key="3">
    <source>
        <dbReference type="ARBA" id="ARBA00022692"/>
    </source>
</evidence>
<feature type="transmembrane region" description="Helical" evidence="6">
    <location>
        <begin position="66"/>
        <end position="84"/>
    </location>
</feature>